<dbReference type="AlphaFoldDB" id="A0A1F7UW53"/>
<dbReference type="GO" id="GO:0016020">
    <property type="term" value="C:membrane"/>
    <property type="evidence" value="ECO:0007669"/>
    <property type="project" value="InterPro"/>
</dbReference>
<evidence type="ECO:0000259" key="2">
    <source>
        <dbReference type="Pfam" id="PF00892"/>
    </source>
</evidence>
<proteinExistence type="predicted"/>
<dbReference type="InterPro" id="IPR000620">
    <property type="entry name" value="EamA_dom"/>
</dbReference>
<keyword evidence="1" id="KW-0472">Membrane</keyword>
<evidence type="ECO:0000313" key="3">
    <source>
        <dbReference type="EMBL" id="OGL82510.1"/>
    </source>
</evidence>
<gene>
    <name evidence="3" type="ORF">A2936_03765</name>
</gene>
<feature type="transmembrane region" description="Helical" evidence="1">
    <location>
        <begin position="31"/>
        <end position="53"/>
    </location>
</feature>
<organism evidence="3 4">
    <name type="scientific">Candidatus Uhrbacteria bacterium RIFCSPLOWO2_01_FULL_47_25</name>
    <dbReference type="NCBI Taxonomy" id="1802402"/>
    <lineage>
        <taxon>Bacteria</taxon>
        <taxon>Candidatus Uhriibacteriota</taxon>
    </lineage>
</organism>
<feature type="transmembrane region" description="Helical" evidence="1">
    <location>
        <begin position="105"/>
        <end position="138"/>
    </location>
</feature>
<feature type="domain" description="EamA" evidence="2">
    <location>
        <begin position="2"/>
        <end position="138"/>
    </location>
</feature>
<feature type="transmembrane region" description="Helical" evidence="1">
    <location>
        <begin position="181"/>
        <end position="201"/>
    </location>
</feature>
<keyword evidence="1" id="KW-0812">Transmembrane</keyword>
<name>A0A1F7UW53_9BACT</name>
<dbReference type="Gene3D" id="1.10.3730.20">
    <property type="match status" value="2"/>
</dbReference>
<feature type="transmembrane region" description="Helical" evidence="1">
    <location>
        <begin position="271"/>
        <end position="286"/>
    </location>
</feature>
<dbReference type="PANTHER" id="PTHR22911">
    <property type="entry name" value="ACYL-MALONYL CONDENSING ENZYME-RELATED"/>
    <property type="match status" value="1"/>
</dbReference>
<accession>A0A1F7UW53</accession>
<protein>
    <recommendedName>
        <fullName evidence="2">EamA domain-containing protein</fullName>
    </recommendedName>
</protein>
<feature type="transmembrane region" description="Helical" evidence="1">
    <location>
        <begin position="213"/>
        <end position="235"/>
    </location>
</feature>
<keyword evidence="1" id="KW-1133">Transmembrane helix</keyword>
<feature type="transmembrane region" description="Helical" evidence="1">
    <location>
        <begin position="150"/>
        <end position="169"/>
    </location>
</feature>
<dbReference type="InterPro" id="IPR037185">
    <property type="entry name" value="EmrE-like"/>
</dbReference>
<dbReference type="EMBL" id="MGEK01000019">
    <property type="protein sequence ID" value="OGL82510.1"/>
    <property type="molecule type" value="Genomic_DNA"/>
</dbReference>
<dbReference type="PANTHER" id="PTHR22911:SF137">
    <property type="entry name" value="SOLUTE CARRIER FAMILY 35 MEMBER G2-RELATED"/>
    <property type="match status" value="1"/>
</dbReference>
<sequence length="287" mass="32229">MLWLPFALFSAIVLASRRVYEKNLTNAFGNFSIGFIIQAFSLLPTLALFLFLPLPDNILTLPWKFWWPLLIIWFILYPIQTYFLYRALREGELSETTPIMALLPVFNIVSSYLIIGELPTFLGSIGIISVVFGTYLLLKNPRYTTSNKYSKGVIYMIIATACIAIGSTLDKVSISVSTPVFYSFMNTLGAAIIFLFLVYAYKQNEGLEKIRNMFLLFSLLGIFQALAFTSSMFAFSYGPTSYVLAVRSGSFLMASAMGIFFFKEVLSPQKIISYVLFVVGIVLITVG</sequence>
<feature type="domain" description="EamA" evidence="2">
    <location>
        <begin position="151"/>
        <end position="285"/>
    </location>
</feature>
<feature type="transmembrane region" description="Helical" evidence="1">
    <location>
        <begin position="65"/>
        <end position="85"/>
    </location>
</feature>
<reference evidence="3 4" key="1">
    <citation type="journal article" date="2016" name="Nat. Commun.">
        <title>Thousands of microbial genomes shed light on interconnected biogeochemical processes in an aquifer system.</title>
        <authorList>
            <person name="Anantharaman K."/>
            <person name="Brown C.T."/>
            <person name="Hug L.A."/>
            <person name="Sharon I."/>
            <person name="Castelle C.J."/>
            <person name="Probst A.J."/>
            <person name="Thomas B.C."/>
            <person name="Singh A."/>
            <person name="Wilkins M.J."/>
            <person name="Karaoz U."/>
            <person name="Brodie E.L."/>
            <person name="Williams K.H."/>
            <person name="Hubbard S.S."/>
            <person name="Banfield J.F."/>
        </authorList>
    </citation>
    <scope>NUCLEOTIDE SEQUENCE [LARGE SCALE GENOMIC DNA]</scope>
</reference>
<dbReference type="Pfam" id="PF00892">
    <property type="entry name" value="EamA"/>
    <property type="match status" value="2"/>
</dbReference>
<evidence type="ECO:0000256" key="1">
    <source>
        <dbReference type="SAM" id="Phobius"/>
    </source>
</evidence>
<evidence type="ECO:0000313" key="4">
    <source>
        <dbReference type="Proteomes" id="UP000176846"/>
    </source>
</evidence>
<feature type="transmembrane region" description="Helical" evidence="1">
    <location>
        <begin position="241"/>
        <end position="262"/>
    </location>
</feature>
<dbReference type="Proteomes" id="UP000176846">
    <property type="component" value="Unassembled WGS sequence"/>
</dbReference>
<comment type="caution">
    <text evidence="3">The sequence shown here is derived from an EMBL/GenBank/DDBJ whole genome shotgun (WGS) entry which is preliminary data.</text>
</comment>
<dbReference type="SUPFAM" id="SSF103481">
    <property type="entry name" value="Multidrug resistance efflux transporter EmrE"/>
    <property type="match status" value="2"/>
</dbReference>